<keyword evidence="3" id="KW-0614">Plasmid</keyword>
<dbReference type="EMBL" id="LVWL01000013">
    <property type="protein sequence ID" value="ORI09086.1"/>
    <property type="molecule type" value="Genomic_DNA"/>
</dbReference>
<dbReference type="AlphaFoldDB" id="A0A1X0U4A6"/>
<geneLocation type="plasmid" evidence="3">
    <name>unnamed 1</name>
</geneLocation>
<feature type="compositionally biased region" description="Polar residues" evidence="2">
    <location>
        <begin position="359"/>
        <end position="369"/>
    </location>
</feature>
<name>A0A1X0U4A6_9BACT</name>
<feature type="compositionally biased region" description="Basic and acidic residues" evidence="2">
    <location>
        <begin position="371"/>
        <end position="382"/>
    </location>
</feature>
<dbReference type="Proteomes" id="UP000192671">
    <property type="component" value="Plasmid unnamed 1"/>
</dbReference>
<feature type="region of interest" description="Disordered" evidence="2">
    <location>
        <begin position="359"/>
        <end position="382"/>
    </location>
</feature>
<gene>
    <name evidence="3" type="ORF">A3835_09770</name>
</gene>
<evidence type="ECO:0000256" key="1">
    <source>
        <dbReference type="SAM" id="Coils"/>
    </source>
</evidence>
<keyword evidence="1" id="KW-0175">Coiled coil</keyword>
<feature type="coiled-coil region" evidence="1">
    <location>
        <begin position="179"/>
        <end position="213"/>
    </location>
</feature>
<evidence type="ECO:0000256" key="2">
    <source>
        <dbReference type="SAM" id="MobiDB-lite"/>
    </source>
</evidence>
<accession>A0A1X0U4A6</accession>
<sequence length="382" mass="45158">MAKSSINFQKAKGHSYDHNFRKDEPNYLLKPADRLENFYWQNEKSAREIFDEELKSYGTKKGKRPTFENSHWEAVLNLNKNHTLEDVQKLAEYIEQKFNITCATIAVHRDEGHYKNDKPQHNFHAHITFVTVKDGQQNWRKEKIKPADLRELQTAVAEMLQMERGQENSEAERLSHKQYKKAAQQKEQLEAEILSLKERNAILEQERKESKGKGFLKGFFDSLSSIKKSDQEFSKDELLAEIERLKALDKQRRDEIERLRLEQQELAEEVAKNSLYTKKLEQDLEEKNKTIKAQEIQIINLKQENSELKNFISKAMTYVRDHAKDVFSFIKNIFSSELTEPLLNEKEKDEDFIAQIEKTQQRSNLTPLQPENKERVFKARRQ</sequence>
<protein>
    <recommendedName>
        <fullName evidence="4">Mobilization protein</fullName>
    </recommendedName>
</protein>
<feature type="coiled-coil region" evidence="1">
    <location>
        <begin position="242"/>
        <end position="311"/>
    </location>
</feature>
<evidence type="ECO:0000313" key="3">
    <source>
        <dbReference type="EMBL" id="ORI09086.1"/>
    </source>
</evidence>
<evidence type="ECO:0008006" key="4">
    <source>
        <dbReference type="Google" id="ProtNLM"/>
    </source>
</evidence>
<reference evidence="3" key="1">
    <citation type="journal article" date="2017" name="Gene Rep">
        <title>The ribosomal RNA operon (rrn) of Campylobacter concisus supports molecular typing to genomospecies level.</title>
        <authorList>
            <person name="Huq M."/>
            <person name="Van T.T.H."/>
            <person name="Gurtler V."/>
            <person name="Elshagmani E."/>
            <person name="Allemailem K.S."/>
            <person name="Smooker P.M."/>
            <person name="Istivan T.S."/>
        </authorList>
    </citation>
    <scope>NUCLEOTIDE SEQUENCE [LARGE SCALE GENOMIC DNA]</scope>
    <source>
        <strain evidence="3">RCH 26</strain>
        <plasmid evidence="3">unnamed 1</plasmid>
    </source>
</reference>
<organism evidence="3">
    <name type="scientific">Campylobacter concisus</name>
    <dbReference type="NCBI Taxonomy" id="199"/>
    <lineage>
        <taxon>Bacteria</taxon>
        <taxon>Pseudomonadati</taxon>
        <taxon>Campylobacterota</taxon>
        <taxon>Epsilonproteobacteria</taxon>
        <taxon>Campylobacterales</taxon>
        <taxon>Campylobacteraceae</taxon>
        <taxon>Campylobacter</taxon>
    </lineage>
</organism>
<proteinExistence type="predicted"/>
<comment type="caution">
    <text evidence="3">The sequence shown here is derived from an EMBL/GenBank/DDBJ whole genome shotgun (WGS) entry which is preliminary data.</text>
</comment>